<evidence type="ECO:0000313" key="1">
    <source>
        <dbReference type="EMBL" id="ATS93386.1"/>
    </source>
</evidence>
<sequence>MANAVPSRLGQANLAGDPKALFLKVFAGEVMTAFAENNIVLQYVRQRTISSGKSA</sequence>
<protein>
    <submittedName>
        <fullName evidence="1">Major capsid protein</fullName>
    </submittedName>
</protein>
<keyword evidence="2" id="KW-1185">Reference proteome</keyword>
<accession>A0A2D2W505</accession>
<dbReference type="EMBL" id="MF979559">
    <property type="protein sequence ID" value="ATS93386.1"/>
    <property type="molecule type" value="Genomic_DNA"/>
</dbReference>
<name>A0A2D2W505_9CAUD</name>
<dbReference type="Proteomes" id="UP000240487">
    <property type="component" value="Segment"/>
</dbReference>
<evidence type="ECO:0000313" key="2">
    <source>
        <dbReference type="Proteomes" id="UP000240487"/>
    </source>
</evidence>
<reference evidence="1 2" key="1">
    <citation type="submission" date="2017-09" db="EMBL/GenBank/DDBJ databases">
        <title>Complete genome sequence of bacteriophage (DU_RP_I) infecting Ralstonia solanacearum.</title>
        <authorList>
            <person name="Park T.-H."/>
        </authorList>
    </citation>
    <scope>NUCLEOTIDE SEQUENCE [LARGE SCALE GENOMIC DNA]</scope>
</reference>
<gene>
    <name evidence="1" type="ORF">R1B41kb_p025</name>
</gene>
<organism evidence="1 2">
    <name type="scientific">Ralstonia phage DU_RP_I</name>
    <dbReference type="NCBI Taxonomy" id="2041493"/>
    <lineage>
        <taxon>Viruses</taxon>
        <taxon>Duplodnaviria</taxon>
        <taxon>Heunggongvirae</taxon>
        <taxon>Uroviricota</taxon>
        <taxon>Caudoviricetes</taxon>
        <taxon>Autographivirales</taxon>
        <taxon>Gyeongsanvirus</taxon>
        <taxon>Gyeongsanvirus DURPI</taxon>
    </lineage>
</organism>
<proteinExistence type="predicted"/>